<dbReference type="PANTHER" id="PTHR43054:SF1">
    <property type="entry name" value="SCYLLO-INOSITOL 2-DEHYDROGENASE (NADP(+)) IOLU"/>
    <property type="match status" value="1"/>
</dbReference>
<evidence type="ECO:0000259" key="1">
    <source>
        <dbReference type="Pfam" id="PF01408"/>
    </source>
</evidence>
<reference evidence="3" key="1">
    <citation type="submission" date="2020-10" db="EMBL/GenBank/DDBJ databases">
        <authorList>
            <person name="Gilroy R."/>
        </authorList>
    </citation>
    <scope>NUCLEOTIDE SEQUENCE</scope>
    <source>
        <strain evidence="3">CHK158-818</strain>
    </source>
</reference>
<accession>A0A9D1M6G9</accession>
<protein>
    <submittedName>
        <fullName evidence="3">Gfo/Idh/MocA family oxidoreductase</fullName>
    </submittedName>
</protein>
<dbReference type="GO" id="GO:0000166">
    <property type="term" value="F:nucleotide binding"/>
    <property type="evidence" value="ECO:0007669"/>
    <property type="project" value="InterPro"/>
</dbReference>
<organism evidence="3 4">
    <name type="scientific">Candidatus Gallibacteroides avistercoris</name>
    <dbReference type="NCBI Taxonomy" id="2840833"/>
    <lineage>
        <taxon>Bacteria</taxon>
        <taxon>Pseudomonadati</taxon>
        <taxon>Bacteroidota</taxon>
        <taxon>Bacteroidia</taxon>
        <taxon>Bacteroidales</taxon>
        <taxon>Bacteroidaceae</taxon>
        <taxon>Bacteroidaceae incertae sedis</taxon>
        <taxon>Candidatus Gallibacteroides</taxon>
    </lineage>
</organism>
<dbReference type="Gene3D" id="3.30.360.10">
    <property type="entry name" value="Dihydrodipicolinate Reductase, domain 2"/>
    <property type="match status" value="1"/>
</dbReference>
<dbReference type="Pfam" id="PF01408">
    <property type="entry name" value="GFO_IDH_MocA"/>
    <property type="match status" value="1"/>
</dbReference>
<sequence>MNTVNFGIIGSNFIVDTFFRGASHISRFKAVSMYSRTRERGEEFAAKYGIPNVYTDLEEMASDPQVDAVYIASPNALHCQQALLFLNRGKHVLCEKAFASNAREVESMIAAAKSNRLMLMEAVRTTQHPNYLQVKHNLHKLGKIRRYFAQYCQYSSRYDKYKEGIVLNAFKRELSNGSLMDIGIYCLYPLVALFGKPERIQANGVLLETGVDGEGSIIARYPDMEAVMMFSKISDSTLPSEIQGEEGNMQIQAINNFDKVRIIYRDKRQEELSVPYNPDDIYYELSAFIDGIQAGRVEDTINTHAVSLSVMELMDEARRQMGVIFPADKL</sequence>
<evidence type="ECO:0000259" key="2">
    <source>
        <dbReference type="Pfam" id="PF22725"/>
    </source>
</evidence>
<dbReference type="Pfam" id="PF22725">
    <property type="entry name" value="GFO_IDH_MocA_C3"/>
    <property type="match status" value="1"/>
</dbReference>
<proteinExistence type="predicted"/>
<feature type="domain" description="Gfo/Idh/MocA-like oxidoreductase N-terminal" evidence="1">
    <location>
        <begin position="4"/>
        <end position="121"/>
    </location>
</feature>
<dbReference type="SUPFAM" id="SSF55347">
    <property type="entry name" value="Glyceraldehyde-3-phosphate dehydrogenase-like, C-terminal domain"/>
    <property type="match status" value="1"/>
</dbReference>
<comment type="caution">
    <text evidence="3">The sequence shown here is derived from an EMBL/GenBank/DDBJ whole genome shotgun (WGS) entry which is preliminary data.</text>
</comment>
<dbReference type="InterPro" id="IPR036291">
    <property type="entry name" value="NAD(P)-bd_dom_sf"/>
</dbReference>
<name>A0A9D1M6G9_9BACT</name>
<dbReference type="SUPFAM" id="SSF51735">
    <property type="entry name" value="NAD(P)-binding Rossmann-fold domains"/>
    <property type="match status" value="1"/>
</dbReference>
<evidence type="ECO:0000313" key="3">
    <source>
        <dbReference type="EMBL" id="HIU54482.1"/>
    </source>
</evidence>
<dbReference type="AlphaFoldDB" id="A0A9D1M6G9"/>
<dbReference type="InterPro" id="IPR055170">
    <property type="entry name" value="GFO_IDH_MocA-like_dom"/>
</dbReference>
<dbReference type="InterPro" id="IPR000683">
    <property type="entry name" value="Gfo/Idh/MocA-like_OxRdtase_N"/>
</dbReference>
<dbReference type="Gene3D" id="3.40.50.720">
    <property type="entry name" value="NAD(P)-binding Rossmann-like Domain"/>
    <property type="match status" value="1"/>
</dbReference>
<dbReference type="Proteomes" id="UP000824112">
    <property type="component" value="Unassembled WGS sequence"/>
</dbReference>
<reference evidence="3" key="2">
    <citation type="journal article" date="2021" name="PeerJ">
        <title>Extensive microbial diversity within the chicken gut microbiome revealed by metagenomics and culture.</title>
        <authorList>
            <person name="Gilroy R."/>
            <person name="Ravi A."/>
            <person name="Getino M."/>
            <person name="Pursley I."/>
            <person name="Horton D.L."/>
            <person name="Alikhan N.F."/>
            <person name="Baker D."/>
            <person name="Gharbi K."/>
            <person name="Hall N."/>
            <person name="Watson M."/>
            <person name="Adriaenssens E.M."/>
            <person name="Foster-Nyarko E."/>
            <person name="Jarju S."/>
            <person name="Secka A."/>
            <person name="Antonio M."/>
            <person name="Oren A."/>
            <person name="Chaudhuri R.R."/>
            <person name="La Ragione R."/>
            <person name="Hildebrand F."/>
            <person name="Pallen M.J."/>
        </authorList>
    </citation>
    <scope>NUCLEOTIDE SEQUENCE</scope>
    <source>
        <strain evidence="3">CHK158-818</strain>
    </source>
</reference>
<evidence type="ECO:0000313" key="4">
    <source>
        <dbReference type="Proteomes" id="UP000824112"/>
    </source>
</evidence>
<dbReference type="PANTHER" id="PTHR43054">
    <property type="match status" value="1"/>
</dbReference>
<gene>
    <name evidence="3" type="ORF">IAB03_01590</name>
</gene>
<feature type="domain" description="GFO/IDH/MocA-like oxidoreductase" evidence="2">
    <location>
        <begin position="140"/>
        <end position="249"/>
    </location>
</feature>
<dbReference type="EMBL" id="DVNA01000037">
    <property type="protein sequence ID" value="HIU54482.1"/>
    <property type="molecule type" value="Genomic_DNA"/>
</dbReference>